<keyword evidence="2" id="KW-1185">Reference proteome</keyword>
<accession>A0A1E5H1N5</accession>
<dbReference type="Proteomes" id="UP000094764">
    <property type="component" value="Unassembled WGS sequence"/>
</dbReference>
<gene>
    <name evidence="1" type="ORF">BCR23_12880</name>
</gene>
<name>A0A1E5H1N5_9ENTE</name>
<comment type="caution">
    <text evidence="1">The sequence shown here is derived from an EMBL/GenBank/DDBJ whole genome shotgun (WGS) entry which is preliminary data.</text>
</comment>
<proteinExistence type="predicted"/>
<dbReference type="EMBL" id="MIKB01000002">
    <property type="protein sequence ID" value="OEG18831.1"/>
    <property type="molecule type" value="Genomic_DNA"/>
</dbReference>
<sequence length="170" mass="19845">MKNLYLPNIEEDVFEKICCTENLYLNLKYVKNDQFKSIEKNDRLTFENSEKILFEVLEVKGFSELQTTGEPITIFSINLVSDDSVESIEQWQLLKVKTIGKKMDTARLDLLKTLLNEYMYDITDRYMPLYPIGSPEQAEADEMVTRIYETRGALEQSKFTKEIASSKIEK</sequence>
<protein>
    <submittedName>
        <fullName evidence="1">Uncharacterized protein</fullName>
    </submittedName>
</protein>
<dbReference type="STRING" id="903983.BCR23_12880"/>
<reference evidence="2" key="1">
    <citation type="submission" date="2016-09" db="EMBL/GenBank/DDBJ databases">
        <authorList>
            <person name="Gulvik C.A."/>
        </authorList>
    </citation>
    <scope>NUCLEOTIDE SEQUENCE [LARGE SCALE GENOMIC DNA]</scope>
    <source>
        <strain evidence="2">LMG 26306</strain>
    </source>
</reference>
<organism evidence="1 2">
    <name type="scientific">Enterococcus quebecensis</name>
    <dbReference type="NCBI Taxonomy" id="903983"/>
    <lineage>
        <taxon>Bacteria</taxon>
        <taxon>Bacillati</taxon>
        <taxon>Bacillota</taxon>
        <taxon>Bacilli</taxon>
        <taxon>Lactobacillales</taxon>
        <taxon>Enterococcaceae</taxon>
        <taxon>Enterococcus</taxon>
    </lineage>
</organism>
<evidence type="ECO:0000313" key="1">
    <source>
        <dbReference type="EMBL" id="OEG18831.1"/>
    </source>
</evidence>
<evidence type="ECO:0000313" key="2">
    <source>
        <dbReference type="Proteomes" id="UP000094764"/>
    </source>
</evidence>
<dbReference type="AlphaFoldDB" id="A0A1E5H1N5"/>
<dbReference type="RefSeq" id="WP_069634018.1">
    <property type="nucleotide sequence ID" value="NZ_JXKZ01000020.1"/>
</dbReference>